<gene>
    <name evidence="4" type="ORF">SAMN06296273_0788</name>
</gene>
<sequence length="149" mass="16825">MRIVVFTVTILLFSASVSAQIYKWVDETGKIHYTDQPPPPHVNTKEQQLNINTAPAAGSHPGNPSNALSDEREEFEKRRKQRQENEAKDQAQAEINKKKCTEAQTQLRMYADSPRLTIPDGAGGIVYVDDDLRQRRIDDANKAIATFCR</sequence>
<dbReference type="AlphaFoldDB" id="A0A285BVW1"/>
<dbReference type="EMBL" id="LT907782">
    <property type="protein sequence ID" value="SNX59349.1"/>
    <property type="molecule type" value="Genomic_DNA"/>
</dbReference>
<evidence type="ECO:0000256" key="2">
    <source>
        <dbReference type="SAM" id="SignalP"/>
    </source>
</evidence>
<dbReference type="RefSeq" id="WP_096292101.1">
    <property type="nucleotide sequence ID" value="NZ_LT907782.1"/>
</dbReference>
<dbReference type="Pfam" id="PF13511">
    <property type="entry name" value="DUF4124"/>
    <property type="match status" value="1"/>
</dbReference>
<feature type="domain" description="DUF4124" evidence="3">
    <location>
        <begin position="11"/>
        <end position="56"/>
    </location>
</feature>
<dbReference type="OrthoDB" id="8794394at2"/>
<feature type="chain" id="PRO_5012809169" description="DUF4124 domain-containing protein" evidence="2">
    <location>
        <begin position="20"/>
        <end position="149"/>
    </location>
</feature>
<feature type="compositionally biased region" description="Basic and acidic residues" evidence="1">
    <location>
        <begin position="74"/>
        <end position="98"/>
    </location>
</feature>
<evidence type="ECO:0000313" key="4">
    <source>
        <dbReference type="EMBL" id="SNX59349.1"/>
    </source>
</evidence>
<feature type="region of interest" description="Disordered" evidence="1">
    <location>
        <begin position="33"/>
        <end position="98"/>
    </location>
</feature>
<proteinExistence type="predicted"/>
<organism evidence="4 5">
    <name type="scientific">Nitrosomonas ureae</name>
    <dbReference type="NCBI Taxonomy" id="44577"/>
    <lineage>
        <taxon>Bacteria</taxon>
        <taxon>Pseudomonadati</taxon>
        <taxon>Pseudomonadota</taxon>
        <taxon>Betaproteobacteria</taxon>
        <taxon>Nitrosomonadales</taxon>
        <taxon>Nitrosomonadaceae</taxon>
        <taxon>Nitrosomonas</taxon>
    </lineage>
</organism>
<accession>A0A285BVW1</accession>
<name>A0A285BVW1_9PROT</name>
<keyword evidence="2" id="KW-0732">Signal</keyword>
<dbReference type="InterPro" id="IPR025392">
    <property type="entry name" value="DUF4124"/>
</dbReference>
<evidence type="ECO:0000259" key="3">
    <source>
        <dbReference type="Pfam" id="PF13511"/>
    </source>
</evidence>
<evidence type="ECO:0000256" key="1">
    <source>
        <dbReference type="SAM" id="MobiDB-lite"/>
    </source>
</evidence>
<dbReference type="Proteomes" id="UP000242498">
    <property type="component" value="Chromosome I"/>
</dbReference>
<evidence type="ECO:0000313" key="5">
    <source>
        <dbReference type="Proteomes" id="UP000242498"/>
    </source>
</evidence>
<protein>
    <recommendedName>
        <fullName evidence="3">DUF4124 domain-containing protein</fullName>
    </recommendedName>
</protein>
<feature type="signal peptide" evidence="2">
    <location>
        <begin position="1"/>
        <end position="19"/>
    </location>
</feature>
<reference evidence="4 5" key="1">
    <citation type="submission" date="2017-08" db="EMBL/GenBank/DDBJ databases">
        <authorList>
            <person name="de Groot N.N."/>
        </authorList>
    </citation>
    <scope>NUCLEOTIDE SEQUENCE [LARGE SCALE GENOMIC DNA]</scope>
    <source>
        <strain evidence="4 5">Nm15</strain>
    </source>
</reference>